<dbReference type="AlphaFoldDB" id="A0A5J4WNU6"/>
<proteinExistence type="predicted"/>
<organism evidence="2 3">
    <name type="scientific">Streblomastix strix</name>
    <dbReference type="NCBI Taxonomy" id="222440"/>
    <lineage>
        <taxon>Eukaryota</taxon>
        <taxon>Metamonada</taxon>
        <taxon>Preaxostyla</taxon>
        <taxon>Oxymonadida</taxon>
        <taxon>Streblomastigidae</taxon>
        <taxon>Streblomastix</taxon>
    </lineage>
</organism>
<feature type="compositionally biased region" description="Acidic residues" evidence="1">
    <location>
        <begin position="160"/>
        <end position="171"/>
    </location>
</feature>
<reference evidence="2 3" key="1">
    <citation type="submission" date="2019-03" db="EMBL/GenBank/DDBJ databases">
        <title>Single cell metagenomics reveals metabolic interactions within the superorganism composed of flagellate Streblomastix strix and complex community of Bacteroidetes bacteria on its surface.</title>
        <authorList>
            <person name="Treitli S.C."/>
            <person name="Kolisko M."/>
            <person name="Husnik F."/>
            <person name="Keeling P."/>
            <person name="Hampl V."/>
        </authorList>
    </citation>
    <scope>NUCLEOTIDE SEQUENCE [LARGE SCALE GENOMIC DNA]</scope>
    <source>
        <strain evidence="2">ST1C</strain>
    </source>
</reference>
<gene>
    <name evidence="2" type="ORF">EZS28_008592</name>
</gene>
<dbReference type="EMBL" id="SNRW01001571">
    <property type="protein sequence ID" value="KAA6395879.1"/>
    <property type="molecule type" value="Genomic_DNA"/>
</dbReference>
<feature type="region of interest" description="Disordered" evidence="1">
    <location>
        <begin position="127"/>
        <end position="171"/>
    </location>
</feature>
<evidence type="ECO:0000313" key="3">
    <source>
        <dbReference type="Proteomes" id="UP000324800"/>
    </source>
</evidence>
<feature type="compositionally biased region" description="Acidic residues" evidence="1">
    <location>
        <begin position="42"/>
        <end position="51"/>
    </location>
</feature>
<feature type="compositionally biased region" description="Basic and acidic residues" evidence="1">
    <location>
        <begin position="132"/>
        <end position="159"/>
    </location>
</feature>
<accession>A0A5J4WNU6</accession>
<dbReference type="Proteomes" id="UP000324800">
    <property type="component" value="Unassembled WGS sequence"/>
</dbReference>
<comment type="caution">
    <text evidence="2">The sequence shown here is derived from an EMBL/GenBank/DDBJ whole genome shotgun (WGS) entry which is preliminary data.</text>
</comment>
<evidence type="ECO:0000313" key="2">
    <source>
        <dbReference type="EMBL" id="KAA6395879.1"/>
    </source>
</evidence>
<name>A0A5J4WNU6_9EUKA</name>
<evidence type="ECO:0000256" key="1">
    <source>
        <dbReference type="SAM" id="MobiDB-lite"/>
    </source>
</evidence>
<feature type="region of interest" description="Disordered" evidence="1">
    <location>
        <begin position="75"/>
        <end position="112"/>
    </location>
</feature>
<feature type="region of interest" description="Disordered" evidence="1">
    <location>
        <begin position="1"/>
        <end position="51"/>
    </location>
</feature>
<sequence>MTSDKPQQPQREDLEEVVLTEQEAADKARIESLSSNTLQHDDLEDEGDAEEDEYVNEYFKARYMSWEDFEMEDEREEAEIREANEKSDRRDNRSLEDLGVEEDFEEQGNYGNYRLLNFDEREKVLTEAWEQEDGKEKEKDIDSPRKEKDDEDSNQKMEDNQDDDYDPEVLW</sequence>
<protein>
    <submittedName>
        <fullName evidence="2">Uncharacterized protein</fullName>
    </submittedName>
</protein>
<feature type="compositionally biased region" description="Basic and acidic residues" evidence="1">
    <location>
        <begin position="78"/>
        <end position="96"/>
    </location>
</feature>